<accession>A0A067Z334</accession>
<evidence type="ECO:0000313" key="5">
    <source>
        <dbReference type="Proteomes" id="UP000031656"/>
    </source>
</evidence>
<dbReference type="Pfam" id="PF20072">
    <property type="entry name" value="DUF6468"/>
    <property type="match status" value="1"/>
</dbReference>
<keyword evidence="2" id="KW-1133">Transmembrane helix</keyword>
<feature type="region of interest" description="Disordered" evidence="1">
    <location>
        <begin position="113"/>
        <end position="165"/>
    </location>
</feature>
<protein>
    <recommendedName>
        <fullName evidence="3">DUF6468 domain-containing protein</fullName>
    </recommendedName>
</protein>
<dbReference type="GeneID" id="56905012"/>
<evidence type="ECO:0000256" key="1">
    <source>
        <dbReference type="SAM" id="MobiDB-lite"/>
    </source>
</evidence>
<reference evidence="4 5" key="1">
    <citation type="journal article" date="2015" name="Appl. Microbiol. Biotechnol.">
        <title>The consequence of an additional NADH dehydrogenase paralog on the growth of Gluconobacter oxydans DSM3504.</title>
        <authorList>
            <person name="Kostner D."/>
            <person name="Luchterhand B."/>
            <person name="Junker A."/>
            <person name="Volland S."/>
            <person name="Daniel R."/>
            <person name="Buchs J."/>
            <person name="Liebl W."/>
            <person name="Ehrenreich A."/>
        </authorList>
    </citation>
    <scope>NUCLEOTIDE SEQUENCE [LARGE SCALE GENOMIC DNA]</scope>
    <source>
        <strain evidence="4">DSM 3504</strain>
    </source>
</reference>
<feature type="compositionally biased region" description="Basic and acidic residues" evidence="1">
    <location>
        <begin position="118"/>
        <end position="128"/>
    </location>
</feature>
<dbReference type="EMBL" id="CP004373">
    <property type="protein sequence ID" value="AHK70694.1"/>
    <property type="molecule type" value="Genomic_DNA"/>
</dbReference>
<evidence type="ECO:0000259" key="3">
    <source>
        <dbReference type="Pfam" id="PF20072"/>
    </source>
</evidence>
<feature type="domain" description="DUF6468" evidence="3">
    <location>
        <begin position="33"/>
        <end position="107"/>
    </location>
</feature>
<organism evidence="4 5">
    <name type="scientific">Gluconobacter oxydans DSM 3504</name>
    <dbReference type="NCBI Taxonomy" id="1288313"/>
    <lineage>
        <taxon>Bacteria</taxon>
        <taxon>Pseudomonadati</taxon>
        <taxon>Pseudomonadota</taxon>
        <taxon>Alphaproteobacteria</taxon>
        <taxon>Acetobacterales</taxon>
        <taxon>Acetobacteraceae</taxon>
        <taxon>Gluconobacter</taxon>
    </lineage>
</organism>
<sequence>MDRFQLGIEIALSVLLLVTIFYSLYLGRALSVLRRDRGQLDALIASLQSSSAQAQSGIDHLRQTTELVGRALGKTVESGKSLKRDLAMLCERSETLAQQLESLLPAGRVATAGMKASPRVEERPEEAPFRSALRLKPDEVRTMKPSGSKSAAERELLRALRQKQG</sequence>
<evidence type="ECO:0000313" key="4">
    <source>
        <dbReference type="EMBL" id="AHK70694.1"/>
    </source>
</evidence>
<dbReference type="HOGENOM" id="CLU_1592235_0_0_5"/>
<proteinExistence type="predicted"/>
<feature type="transmembrane region" description="Helical" evidence="2">
    <location>
        <begin position="6"/>
        <end position="27"/>
    </location>
</feature>
<dbReference type="AlphaFoldDB" id="A0A067Z334"/>
<dbReference type="Proteomes" id="UP000031656">
    <property type="component" value="Chromosome"/>
</dbReference>
<keyword evidence="2" id="KW-0472">Membrane</keyword>
<name>A0A067Z334_GLUOY</name>
<dbReference type="InterPro" id="IPR045531">
    <property type="entry name" value="DUF6468"/>
</dbReference>
<keyword evidence="2" id="KW-0812">Transmembrane</keyword>
<dbReference type="KEGG" id="goy:GLS_c07810"/>
<evidence type="ECO:0000256" key="2">
    <source>
        <dbReference type="SAM" id="Phobius"/>
    </source>
</evidence>
<gene>
    <name evidence="4" type="ORF">GLS_c07810</name>
</gene>
<dbReference type="RefSeq" id="WP_011252270.1">
    <property type="nucleotide sequence ID" value="NZ_CP004373.1"/>
</dbReference>